<accession>A0A1E3H2N0</accession>
<dbReference type="RefSeq" id="WP_169833578.1">
    <property type="nucleotide sequence ID" value="NZ_MCRJ01000073.1"/>
</dbReference>
<dbReference type="SUPFAM" id="SSF48239">
    <property type="entry name" value="Terpenoid cyclases/Protein prenyltransferases"/>
    <property type="match status" value="1"/>
</dbReference>
<organism evidence="2 3">
    <name type="scientific">Methylobrevis pamukkalensis</name>
    <dbReference type="NCBI Taxonomy" id="1439726"/>
    <lineage>
        <taxon>Bacteria</taxon>
        <taxon>Pseudomonadati</taxon>
        <taxon>Pseudomonadota</taxon>
        <taxon>Alphaproteobacteria</taxon>
        <taxon>Hyphomicrobiales</taxon>
        <taxon>Pleomorphomonadaceae</taxon>
        <taxon>Methylobrevis</taxon>
    </lineage>
</organism>
<dbReference type="CDD" id="cd02891">
    <property type="entry name" value="A2M_like"/>
    <property type="match status" value="1"/>
</dbReference>
<dbReference type="PATRIC" id="fig|1439726.3.peg.3039"/>
<dbReference type="Gene3D" id="1.50.10.20">
    <property type="match status" value="1"/>
</dbReference>
<dbReference type="AlphaFoldDB" id="A0A1E3H2N0"/>
<dbReference type="PANTHER" id="PTHR40094">
    <property type="entry name" value="ALPHA-2-MACROGLOBULIN HOMOLOG"/>
    <property type="match status" value="1"/>
</dbReference>
<evidence type="ECO:0000259" key="1">
    <source>
        <dbReference type="SMART" id="SM01360"/>
    </source>
</evidence>
<dbReference type="Pfam" id="PF00207">
    <property type="entry name" value="A2M"/>
    <property type="match status" value="1"/>
</dbReference>
<dbReference type="Pfam" id="PF07678">
    <property type="entry name" value="TED_complement"/>
    <property type="match status" value="1"/>
</dbReference>
<sequence>MRDLYGQLIDRMIGVPGVVRSGGDGSGLNRLDGTPPTEKLVSFYQGPVKVDADGKVRAEVEIPDFNGTVRVMAMAWSKAGIGHAEQDVVIRDPVVVTASLPAFLAPGDASRLLLDVTHLDGPSGEMSMRVSAEGGAVSVDAAAASRSFTLTDKAKTQLLVPISGVAVGDAAIRVVLTTPDGKDLVKELALGVRANDPPVMRESTVALDARSGRITLASDLFSDFQPGSAAGTVMVGGVGGIDLPGLVRALDRYPYGCAEQITSRALPLVYLDDVILAAGLAGETPVKERVQQAITEVLENQSSTGAFGLWAPGSGDLWLDAYVTDFLTRAREKGYAVPATAFDLAVTNLSNQMSYAADFTSGGEDVAYALYVLARNGRASIGDLRYYAEVKLDAFASPLAKAQVGAALALYGDKPRAAAAFRNAVGSLGTTDAGGWRSDYGSRLRDGAAILTLVSETGTDGPDADALARDVVAASSAQRYLSTQEKAWMLLAANGLLSGAGRPDLGVDGAPFEGVFTRALTPEALAAAPLTIENRGERRVEAKVTVRGAPVTPEPAGGTGYSLHRSYYDLDGFEVDPAAIQLGERLVTVLTVTVNRAEQARLVVDDPLPAGLAIDNPNLLASADVAKIAGLDLTNSAARTEFRSDRFIAALDLSGSATTEIRLGYMVRAIAPGVFAHPAALVEDMYRPEQRGWTDTGRIEIIGPVR</sequence>
<proteinExistence type="predicted"/>
<keyword evidence="3" id="KW-1185">Reference proteome</keyword>
<dbReference type="InterPro" id="IPR041246">
    <property type="entry name" value="Bact_MG10"/>
</dbReference>
<feature type="domain" description="Alpha-2-macroglobulin" evidence="1">
    <location>
        <begin position="42"/>
        <end position="130"/>
    </location>
</feature>
<dbReference type="InterPro" id="IPR051802">
    <property type="entry name" value="YfhM-like"/>
</dbReference>
<dbReference type="InterPro" id="IPR008930">
    <property type="entry name" value="Terpenoid_cyclase/PrenylTrfase"/>
</dbReference>
<gene>
    <name evidence="2" type="ORF">A6302_02884</name>
</gene>
<name>A0A1E3H2N0_9HYPH</name>
<reference evidence="2 3" key="1">
    <citation type="submission" date="2016-07" db="EMBL/GenBank/DDBJ databases">
        <title>Draft Genome Sequence of Methylobrevis pamukkalensis PK2.</title>
        <authorList>
            <person name="Vasilenko O.V."/>
            <person name="Doronina N.V."/>
            <person name="Shmareva M.N."/>
            <person name="Tarlachkov S.V."/>
            <person name="Mustakhimov I."/>
            <person name="Trotsenko Y.A."/>
        </authorList>
    </citation>
    <scope>NUCLEOTIDE SEQUENCE [LARGE SCALE GENOMIC DNA]</scope>
    <source>
        <strain evidence="2 3">PK2</strain>
    </source>
</reference>
<dbReference type="InterPro" id="IPR047565">
    <property type="entry name" value="Alpha-macroglob_thiol-ester_cl"/>
</dbReference>
<evidence type="ECO:0000313" key="2">
    <source>
        <dbReference type="EMBL" id="ODN69801.1"/>
    </source>
</evidence>
<dbReference type="SMART" id="SM01360">
    <property type="entry name" value="A2M"/>
    <property type="match status" value="1"/>
</dbReference>
<dbReference type="EMBL" id="MCRJ01000073">
    <property type="protein sequence ID" value="ODN69801.1"/>
    <property type="molecule type" value="Genomic_DNA"/>
</dbReference>
<dbReference type="GO" id="GO:0004866">
    <property type="term" value="F:endopeptidase inhibitor activity"/>
    <property type="evidence" value="ECO:0007669"/>
    <property type="project" value="InterPro"/>
</dbReference>
<dbReference type="InterPro" id="IPR001599">
    <property type="entry name" value="Macroglobln_a2"/>
</dbReference>
<comment type="caution">
    <text evidence="2">The sequence shown here is derived from an EMBL/GenBank/DDBJ whole genome shotgun (WGS) entry which is preliminary data.</text>
</comment>
<dbReference type="SMART" id="SM01419">
    <property type="entry name" value="Thiol-ester_cl"/>
    <property type="match status" value="1"/>
</dbReference>
<dbReference type="InterPro" id="IPR011626">
    <property type="entry name" value="Alpha-macroglobulin_TED"/>
</dbReference>
<dbReference type="PANTHER" id="PTHR40094:SF1">
    <property type="entry name" value="UBIQUITIN DOMAIN-CONTAINING PROTEIN"/>
    <property type="match status" value="1"/>
</dbReference>
<dbReference type="Proteomes" id="UP000094622">
    <property type="component" value="Unassembled WGS sequence"/>
</dbReference>
<dbReference type="GO" id="GO:0005615">
    <property type="term" value="C:extracellular space"/>
    <property type="evidence" value="ECO:0007669"/>
    <property type="project" value="InterPro"/>
</dbReference>
<evidence type="ECO:0000313" key="3">
    <source>
        <dbReference type="Proteomes" id="UP000094622"/>
    </source>
</evidence>
<protein>
    <submittedName>
        <fullName evidence="2">Alpha-2-macroglobulin family protein</fullName>
    </submittedName>
</protein>
<dbReference type="Pfam" id="PF17973">
    <property type="entry name" value="bMG10"/>
    <property type="match status" value="1"/>
</dbReference>